<feature type="compositionally biased region" description="Basic residues" evidence="1">
    <location>
        <begin position="62"/>
        <end position="93"/>
    </location>
</feature>
<feature type="signal peptide" evidence="2">
    <location>
        <begin position="1"/>
        <end position="18"/>
    </location>
</feature>
<dbReference type="AlphaFoldDB" id="A0A1B6G602"/>
<feature type="chain" id="PRO_5008583302" evidence="2">
    <location>
        <begin position="19"/>
        <end position="125"/>
    </location>
</feature>
<name>A0A1B6G602_9HEMI</name>
<protein>
    <submittedName>
        <fullName evidence="3">Uncharacterized protein</fullName>
    </submittedName>
</protein>
<sequence>WTLVVLLVWSFSANSSHAEIELEENQVQPTDEEKYASLSESSLKDVTEEEGLNTTVLETRKFRIPKVKRKPKLAPKPKPKPAPKPTPKTKPKTTPKPTTKPTEKTTPKPTTKPTEKTTPKPTTKP</sequence>
<proteinExistence type="predicted"/>
<keyword evidence="2" id="KW-0732">Signal</keyword>
<feature type="non-terminal residue" evidence="3">
    <location>
        <position position="1"/>
    </location>
</feature>
<organism evidence="3">
    <name type="scientific">Cuerna arida</name>
    <dbReference type="NCBI Taxonomy" id="1464854"/>
    <lineage>
        <taxon>Eukaryota</taxon>
        <taxon>Metazoa</taxon>
        <taxon>Ecdysozoa</taxon>
        <taxon>Arthropoda</taxon>
        <taxon>Hexapoda</taxon>
        <taxon>Insecta</taxon>
        <taxon>Pterygota</taxon>
        <taxon>Neoptera</taxon>
        <taxon>Paraneoptera</taxon>
        <taxon>Hemiptera</taxon>
        <taxon>Auchenorrhyncha</taxon>
        <taxon>Membracoidea</taxon>
        <taxon>Cicadellidae</taxon>
        <taxon>Cicadellinae</taxon>
        <taxon>Proconiini</taxon>
        <taxon>Cuerna</taxon>
    </lineage>
</organism>
<dbReference type="EMBL" id="GECZ01011905">
    <property type="protein sequence ID" value="JAS57864.1"/>
    <property type="molecule type" value="Transcribed_RNA"/>
</dbReference>
<evidence type="ECO:0000256" key="2">
    <source>
        <dbReference type="SAM" id="SignalP"/>
    </source>
</evidence>
<feature type="non-terminal residue" evidence="3">
    <location>
        <position position="125"/>
    </location>
</feature>
<evidence type="ECO:0000256" key="1">
    <source>
        <dbReference type="SAM" id="MobiDB-lite"/>
    </source>
</evidence>
<reference evidence="3" key="1">
    <citation type="submission" date="2015-11" db="EMBL/GenBank/DDBJ databases">
        <title>De novo transcriptome assembly of four potential Pierce s Disease insect vectors from Arizona vineyards.</title>
        <authorList>
            <person name="Tassone E.E."/>
        </authorList>
    </citation>
    <scope>NUCLEOTIDE SEQUENCE</scope>
</reference>
<accession>A0A1B6G602</accession>
<gene>
    <name evidence="3" type="ORF">g.23414</name>
</gene>
<evidence type="ECO:0000313" key="3">
    <source>
        <dbReference type="EMBL" id="JAS57864.1"/>
    </source>
</evidence>
<feature type="region of interest" description="Disordered" evidence="1">
    <location>
        <begin position="22"/>
        <end position="125"/>
    </location>
</feature>